<dbReference type="Gene3D" id="3.20.20.30">
    <property type="entry name" value="Luciferase-like domain"/>
    <property type="match status" value="1"/>
</dbReference>
<dbReference type="AlphaFoldDB" id="A0A4V1IEV6"/>
<dbReference type="GeneID" id="96155521"/>
<dbReference type="PANTHER" id="PTHR43244:SF1">
    <property type="entry name" value="5,10-METHYLENETETRAHYDROMETHANOPTERIN REDUCTASE"/>
    <property type="match status" value="1"/>
</dbReference>
<keyword evidence="4" id="KW-1185">Reference proteome</keyword>
<dbReference type="PANTHER" id="PTHR43244">
    <property type="match status" value="1"/>
</dbReference>
<evidence type="ECO:0000313" key="4">
    <source>
        <dbReference type="Proteomes" id="UP000307562"/>
    </source>
</evidence>
<dbReference type="SUPFAM" id="SSF51679">
    <property type="entry name" value="Bacterial luciferase-like"/>
    <property type="match status" value="1"/>
</dbReference>
<dbReference type="EMBL" id="CP040637">
    <property type="protein sequence ID" value="QCW02824.1"/>
    <property type="molecule type" value="Genomic_DNA"/>
</dbReference>
<protein>
    <submittedName>
        <fullName evidence="3">TIGR04024 family LLM class F420-dependent oxidoreductase</fullName>
    </submittedName>
</protein>
<name>A0A4V1IEV6_9EURY</name>
<proteinExistence type="predicted"/>
<dbReference type="InterPro" id="IPR036661">
    <property type="entry name" value="Luciferase-like_sf"/>
</dbReference>
<reference evidence="4" key="1">
    <citation type="submission" date="2019-05" db="EMBL/GenBank/DDBJ databases">
        <title>Complete Genome Sequence and Methylation Pattern of the Halophilic Archaeon Natrinema pallidum BOL6-1.</title>
        <authorList>
            <person name="DasSarma P."/>
            <person name="DasSarma B.P."/>
            <person name="DasSarma S.L."/>
            <person name="Martinez F.L."/>
            <person name="Guzman D."/>
            <person name="Roberts R.J."/>
            <person name="DasSarma S."/>
        </authorList>
    </citation>
    <scope>NUCLEOTIDE SEQUENCE [LARGE SCALE GENOMIC DNA]</scope>
    <source>
        <strain evidence="4">BOL6-1</strain>
    </source>
</reference>
<dbReference type="KEGG" id="npl:FGF80_06050"/>
<dbReference type="NCBIfam" id="TIGR04024">
    <property type="entry name" value="F420_NP1902A"/>
    <property type="match status" value="1"/>
</dbReference>
<keyword evidence="1" id="KW-0560">Oxidoreductase</keyword>
<evidence type="ECO:0000259" key="2">
    <source>
        <dbReference type="Pfam" id="PF00296"/>
    </source>
</evidence>
<accession>A0A4V1IEV6</accession>
<dbReference type="InterPro" id="IPR011251">
    <property type="entry name" value="Luciferase-like_dom"/>
</dbReference>
<dbReference type="InterPro" id="IPR023909">
    <property type="entry name" value="F420_NP1902A"/>
</dbReference>
<gene>
    <name evidence="3" type="ORF">FGF80_06050</name>
</gene>
<dbReference type="CDD" id="cd01097">
    <property type="entry name" value="Tetrahydromethanopterin_reductase"/>
    <property type="match status" value="1"/>
</dbReference>
<dbReference type="Proteomes" id="UP000307562">
    <property type="component" value="Chromosome"/>
</dbReference>
<sequence length="333" mass="36308">MTDREVHLPVAAQPTIDSIVDYAQTAEDGGYDCAWLPETWGRDGVTVLSAMAERTAEIDIGSSILNTYSRSPALLGQTAATLQELSEGRFRLGLGPSGPVVIENWHGVEYGNPLRRTRETVEIVRQVLSGETVDYDGEKFDLSGFRLRCDPPETTPPIEVTGMGPKAVELAGRFADGWHGIMLTPDGTRDRLEDIERGAELGDRDPDDVQVTTGVTCCALDDPAEARRLARQHIGFYIGGMGTFYRDALERQGYDEAAEIHDAWQDGDREHALELVDETILDDLCAAGDPETAREKLEAYEAVDGLDAIAVSFPRGASEAQVRRTMNAVAPDA</sequence>
<dbReference type="InterPro" id="IPR050564">
    <property type="entry name" value="F420-G6PD/mer"/>
</dbReference>
<organism evidence="3 4">
    <name type="scientific">Natrinema pallidum</name>
    <dbReference type="NCBI Taxonomy" id="69527"/>
    <lineage>
        <taxon>Archaea</taxon>
        <taxon>Methanobacteriati</taxon>
        <taxon>Methanobacteriota</taxon>
        <taxon>Stenosarchaea group</taxon>
        <taxon>Halobacteria</taxon>
        <taxon>Halobacteriales</taxon>
        <taxon>Natrialbaceae</taxon>
        <taxon>Natrinema</taxon>
    </lineage>
</organism>
<dbReference type="Pfam" id="PF00296">
    <property type="entry name" value="Bac_luciferase"/>
    <property type="match status" value="1"/>
</dbReference>
<evidence type="ECO:0000313" key="3">
    <source>
        <dbReference type="EMBL" id="QCW02824.1"/>
    </source>
</evidence>
<dbReference type="GO" id="GO:0016705">
    <property type="term" value="F:oxidoreductase activity, acting on paired donors, with incorporation or reduction of molecular oxygen"/>
    <property type="evidence" value="ECO:0007669"/>
    <property type="project" value="InterPro"/>
</dbReference>
<feature type="domain" description="Luciferase-like" evidence="2">
    <location>
        <begin position="11"/>
        <end position="302"/>
    </location>
</feature>
<evidence type="ECO:0000256" key="1">
    <source>
        <dbReference type="ARBA" id="ARBA00023002"/>
    </source>
</evidence>
<dbReference type="RefSeq" id="WP_006186027.1">
    <property type="nucleotide sequence ID" value="NZ_CP040637.1"/>
</dbReference>